<organism evidence="1 2">
    <name type="scientific">Bacteroides thetaiotaomicron dnLKV9</name>
    <dbReference type="NCBI Taxonomy" id="1235785"/>
    <lineage>
        <taxon>Bacteria</taxon>
        <taxon>Pseudomonadati</taxon>
        <taxon>Bacteroidota</taxon>
        <taxon>Bacteroidia</taxon>
        <taxon>Bacteroidales</taxon>
        <taxon>Bacteroidaceae</taxon>
        <taxon>Bacteroides</taxon>
    </lineage>
</organism>
<evidence type="ECO:0000313" key="1">
    <source>
        <dbReference type="EMBL" id="EOS01937.1"/>
    </source>
</evidence>
<protein>
    <submittedName>
        <fullName evidence="1">Uncharacterized protein</fullName>
    </submittedName>
</protein>
<dbReference type="HOGENOM" id="CLU_3372169_0_0_10"/>
<gene>
    <name evidence="1" type="ORF">C799_01045</name>
</gene>
<reference evidence="1 2" key="1">
    <citation type="submission" date="2013-04" db="EMBL/GenBank/DDBJ databases">
        <title>The Genome Sequence of Bacteroides thetaiotaomicron dnLKV9.</title>
        <authorList>
            <consortium name="The Broad Institute Genomics Platform"/>
            <consortium name="The Broad Institute Genome Sequencing Center for Infectious Disease"/>
            <person name="Earl A."/>
            <person name="Xavier R."/>
            <person name="Kuhn K."/>
            <person name="Stappenbeck T."/>
            <person name="Walker B."/>
            <person name="Young S."/>
            <person name="Zeng Q."/>
            <person name="Gargeya S."/>
            <person name="Fitzgerald M."/>
            <person name="Haas B."/>
            <person name="Abouelleil A."/>
            <person name="Allen A.W."/>
            <person name="Alvarado L."/>
            <person name="Arachchi H.M."/>
            <person name="Berlin A.M."/>
            <person name="Chapman S.B."/>
            <person name="Gainer-Dewar J."/>
            <person name="Goldberg J."/>
            <person name="Griggs A."/>
            <person name="Gujja S."/>
            <person name="Hansen M."/>
            <person name="Howarth C."/>
            <person name="Imamovic A."/>
            <person name="Ireland A."/>
            <person name="Larimer J."/>
            <person name="McCowan C."/>
            <person name="Murphy C."/>
            <person name="Pearson M."/>
            <person name="Poon T.W."/>
            <person name="Priest M."/>
            <person name="Roberts A."/>
            <person name="Saif S."/>
            <person name="Shea T."/>
            <person name="Sisk P."/>
            <person name="Sykes S."/>
            <person name="Wortman J."/>
            <person name="Nusbaum C."/>
            <person name="Birren B."/>
        </authorList>
    </citation>
    <scope>NUCLEOTIDE SEQUENCE [LARGE SCALE GENOMIC DNA]</scope>
    <source>
        <strain evidence="2">dnLKV9</strain>
    </source>
</reference>
<evidence type="ECO:0000313" key="2">
    <source>
        <dbReference type="Proteomes" id="UP000014207"/>
    </source>
</evidence>
<sequence>MYLFYFYNAKINASLDNAFTQKCKTIGYYINHVK</sequence>
<dbReference type="Proteomes" id="UP000014207">
    <property type="component" value="Unassembled WGS sequence"/>
</dbReference>
<accession>R9HD23</accession>
<name>R9HD23_BACT4</name>
<dbReference type="EMBL" id="ASSM01000006">
    <property type="protein sequence ID" value="EOS01937.1"/>
    <property type="molecule type" value="Genomic_DNA"/>
</dbReference>
<dbReference type="AlphaFoldDB" id="R9HD23"/>
<proteinExistence type="predicted"/>
<comment type="caution">
    <text evidence="1">The sequence shown here is derived from an EMBL/GenBank/DDBJ whole genome shotgun (WGS) entry which is preliminary data.</text>
</comment>